<feature type="domain" description="VOC" evidence="1">
    <location>
        <begin position="4"/>
        <end position="126"/>
    </location>
</feature>
<gene>
    <name evidence="2" type="ORF">CR164_09075</name>
</gene>
<dbReference type="PANTHER" id="PTHR36503">
    <property type="entry name" value="BLR2520 PROTEIN"/>
    <property type="match status" value="1"/>
</dbReference>
<dbReference type="Proteomes" id="UP000246278">
    <property type="component" value="Unassembled WGS sequence"/>
</dbReference>
<dbReference type="InterPro" id="IPR029068">
    <property type="entry name" value="Glyas_Bleomycin-R_OHBP_Dase"/>
</dbReference>
<sequence>MEQRISVVTIGVADLERSQRFYEQGLGWTVGYTGEQIKFFQLNGLIFGLYPRDALAEDAQVPNERTGFSGITLAYCARSKEEVDEVLERAEDAGAHIIKPAQDVFWGGYSGYFADPDGHLWEVAYNPDWKIDEKGNVYLDAP</sequence>
<keyword evidence="3" id="KW-1185">Reference proteome</keyword>
<dbReference type="EMBL" id="PDNZ01000006">
    <property type="protein sequence ID" value="PWW81556.1"/>
    <property type="molecule type" value="Genomic_DNA"/>
</dbReference>
<proteinExistence type="predicted"/>
<dbReference type="InterPro" id="IPR004360">
    <property type="entry name" value="Glyas_Fos-R_dOase_dom"/>
</dbReference>
<dbReference type="RefSeq" id="WP_110023673.1">
    <property type="nucleotide sequence ID" value="NZ_PDNZ01000006.1"/>
</dbReference>
<dbReference type="SUPFAM" id="SSF54593">
    <property type="entry name" value="Glyoxalase/Bleomycin resistance protein/Dihydroxybiphenyl dioxygenase"/>
    <property type="match status" value="1"/>
</dbReference>
<accession>A0A317T816</accession>
<comment type="caution">
    <text evidence="2">The sequence shown here is derived from an EMBL/GenBank/DDBJ whole genome shotgun (WGS) entry which is preliminary data.</text>
</comment>
<name>A0A317T816_9CHLB</name>
<dbReference type="OrthoDB" id="9798430at2"/>
<dbReference type="CDD" id="cd07251">
    <property type="entry name" value="VOC_like"/>
    <property type="match status" value="1"/>
</dbReference>
<dbReference type="AlphaFoldDB" id="A0A317T816"/>
<evidence type="ECO:0000259" key="1">
    <source>
        <dbReference type="PROSITE" id="PS51819"/>
    </source>
</evidence>
<evidence type="ECO:0000313" key="3">
    <source>
        <dbReference type="Proteomes" id="UP000246278"/>
    </source>
</evidence>
<dbReference type="PROSITE" id="PS51819">
    <property type="entry name" value="VOC"/>
    <property type="match status" value="1"/>
</dbReference>
<organism evidence="2 3">
    <name type="scientific">Prosthecochloris marina</name>
    <dbReference type="NCBI Taxonomy" id="2017681"/>
    <lineage>
        <taxon>Bacteria</taxon>
        <taxon>Pseudomonadati</taxon>
        <taxon>Chlorobiota</taxon>
        <taxon>Chlorobiia</taxon>
        <taxon>Chlorobiales</taxon>
        <taxon>Chlorobiaceae</taxon>
        <taxon>Prosthecochloris</taxon>
    </lineage>
</organism>
<evidence type="ECO:0000313" key="2">
    <source>
        <dbReference type="EMBL" id="PWW81556.1"/>
    </source>
</evidence>
<dbReference type="InterPro" id="IPR037523">
    <property type="entry name" value="VOC_core"/>
</dbReference>
<dbReference type="PANTHER" id="PTHR36503:SF1">
    <property type="entry name" value="BLR2520 PROTEIN"/>
    <property type="match status" value="1"/>
</dbReference>
<dbReference type="Pfam" id="PF00903">
    <property type="entry name" value="Glyoxalase"/>
    <property type="match status" value="1"/>
</dbReference>
<dbReference type="Gene3D" id="3.10.180.10">
    <property type="entry name" value="2,3-Dihydroxybiphenyl 1,2-Dioxygenase, domain 1"/>
    <property type="match status" value="1"/>
</dbReference>
<reference evidence="3" key="1">
    <citation type="submission" date="2017-10" db="EMBL/GenBank/DDBJ databases">
        <authorList>
            <person name="Gaisin V.A."/>
            <person name="Rysina M.S."/>
            <person name="Grouzdev D.S."/>
        </authorList>
    </citation>
    <scope>NUCLEOTIDE SEQUENCE [LARGE SCALE GENOMIC DNA]</scope>
    <source>
        <strain evidence="3">V1</strain>
    </source>
</reference>
<protein>
    <submittedName>
        <fullName evidence="2">Glyoxalase</fullName>
    </submittedName>
</protein>